<name>A0A2A9PBW8_OPHUN</name>
<feature type="region of interest" description="Disordered" evidence="1">
    <location>
        <begin position="56"/>
        <end position="78"/>
    </location>
</feature>
<reference evidence="2 3" key="2">
    <citation type="journal article" date="2017" name="Sci. Rep.">
        <title>Ant-infecting Ophiocordyceps genomes reveal a high diversity of potential behavioral manipulation genes and a possible major role for enterotoxins.</title>
        <authorList>
            <person name="de Bekker C."/>
            <person name="Ohm R.A."/>
            <person name="Evans H.C."/>
            <person name="Brachmann A."/>
            <person name="Hughes D.P."/>
        </authorList>
    </citation>
    <scope>NUCLEOTIDE SEQUENCE [LARGE SCALE GENOMIC DNA]</scope>
    <source>
        <strain evidence="2 3">SC16a</strain>
    </source>
</reference>
<proteinExistence type="predicted"/>
<dbReference type="EMBL" id="LAZP02000244">
    <property type="protein sequence ID" value="PFH58909.1"/>
    <property type="molecule type" value="Genomic_DNA"/>
</dbReference>
<dbReference type="AlphaFoldDB" id="A0A2A9PBW8"/>
<sequence length="78" mass="8981">MRDKHLAKAEDHRPSGNQRALGRGQRRSSFGRVGLTRACENQLRATPTRNRRRCFGSVADLDKDASERNTRMQRHDYG</sequence>
<protein>
    <submittedName>
        <fullName evidence="2">Uncharacterized protein</fullName>
    </submittedName>
</protein>
<evidence type="ECO:0000313" key="2">
    <source>
        <dbReference type="EMBL" id="PFH58909.1"/>
    </source>
</evidence>
<keyword evidence="3" id="KW-1185">Reference proteome</keyword>
<evidence type="ECO:0000256" key="1">
    <source>
        <dbReference type="SAM" id="MobiDB-lite"/>
    </source>
</evidence>
<accession>A0A2A9PBW8</accession>
<feature type="compositionally biased region" description="Basic and acidic residues" evidence="1">
    <location>
        <begin position="60"/>
        <end position="78"/>
    </location>
</feature>
<dbReference type="Proteomes" id="UP000037136">
    <property type="component" value="Unassembled WGS sequence"/>
</dbReference>
<feature type="region of interest" description="Disordered" evidence="1">
    <location>
        <begin position="1"/>
        <end position="33"/>
    </location>
</feature>
<organism evidence="2 3">
    <name type="scientific">Ophiocordyceps unilateralis</name>
    <name type="common">Zombie-ant fungus</name>
    <name type="synonym">Torrubia unilateralis</name>
    <dbReference type="NCBI Taxonomy" id="268505"/>
    <lineage>
        <taxon>Eukaryota</taxon>
        <taxon>Fungi</taxon>
        <taxon>Dikarya</taxon>
        <taxon>Ascomycota</taxon>
        <taxon>Pezizomycotina</taxon>
        <taxon>Sordariomycetes</taxon>
        <taxon>Hypocreomycetidae</taxon>
        <taxon>Hypocreales</taxon>
        <taxon>Ophiocordycipitaceae</taxon>
        <taxon>Ophiocordyceps</taxon>
    </lineage>
</organism>
<evidence type="ECO:0000313" key="3">
    <source>
        <dbReference type="Proteomes" id="UP000037136"/>
    </source>
</evidence>
<comment type="caution">
    <text evidence="2">The sequence shown here is derived from an EMBL/GenBank/DDBJ whole genome shotgun (WGS) entry which is preliminary data.</text>
</comment>
<feature type="compositionally biased region" description="Basic and acidic residues" evidence="1">
    <location>
        <begin position="1"/>
        <end position="14"/>
    </location>
</feature>
<reference evidence="2 3" key="1">
    <citation type="journal article" date="2015" name="BMC Genomics">
        <title>Gene expression during zombie ant biting behavior reflects the complexity underlying fungal parasitic behavioral manipulation.</title>
        <authorList>
            <person name="de Bekker C."/>
            <person name="Ohm R.A."/>
            <person name="Loreto R.G."/>
            <person name="Sebastian A."/>
            <person name="Albert I."/>
            <person name="Merrow M."/>
            <person name="Brachmann A."/>
            <person name="Hughes D.P."/>
        </authorList>
    </citation>
    <scope>NUCLEOTIDE SEQUENCE [LARGE SCALE GENOMIC DNA]</scope>
    <source>
        <strain evidence="2 3">SC16a</strain>
    </source>
</reference>
<gene>
    <name evidence="2" type="ORF">XA68_13058</name>
</gene>